<evidence type="ECO:0000313" key="7">
    <source>
        <dbReference type="Proteomes" id="UP000197032"/>
    </source>
</evidence>
<dbReference type="Pfam" id="PF06050">
    <property type="entry name" value="HGD-D"/>
    <property type="match status" value="1"/>
</dbReference>
<evidence type="ECO:0000256" key="4">
    <source>
        <dbReference type="ARBA" id="ARBA00023004"/>
    </source>
</evidence>
<comment type="similarity">
    <text evidence="2">Belongs to the FldB/FldC dehydratase alpha/beta subunit family.</text>
</comment>
<keyword evidence="4" id="KW-0408">Iron</keyword>
<dbReference type="Gene3D" id="3.40.50.11900">
    <property type="match status" value="1"/>
</dbReference>
<evidence type="ECO:0000256" key="5">
    <source>
        <dbReference type="ARBA" id="ARBA00023014"/>
    </source>
</evidence>
<sequence>MAQESKGTRRSVKSLGATANIGKLIRQYYQKAHQVKAEGKPVAWITAIDPIEICYAMDVYPVLPENFAAVCSARQVAPEMIEAAEGEGYSNDLCSYARICLGSLFGNPGPWGGMPEPDMLIVSRNACTTHVKWWEAMARHLKKPLFVIDMPLQITDRKYEDDNPQDLKYIKAQLMDLIAFLEENTGRKLDEDKLRKTAALSDRASQLWNEILEYRKTVPTPMSAADSFTDIFPIVCLPGTQEAVDAYEQLCREVAERAKKKKGVLPEERHRLLWDNIPLWYNLGLYNYFEERGSVFVIESYSTTWSGRVDPDDPLTGLARKCSKIWLNSSLEIKINNTLKLAREYHVDGAILHSNRSCKSYSIGQVDIQNALKEHLGIPSIILEADMADVGKYADGPVKTRIDAFLELLD</sequence>
<dbReference type="Gene3D" id="3.40.50.11890">
    <property type="match status" value="1"/>
</dbReference>
<dbReference type="RefSeq" id="WP_088554869.1">
    <property type="nucleotide sequence ID" value="NZ_BDGJ01000168.1"/>
</dbReference>
<dbReference type="PANTHER" id="PTHR30548:SF4">
    <property type="entry name" value="SUBUNIT OF OXYGEN-SENSITIVE 2-HYDROXYISOCAPROYL-COA DEHYDRATASE"/>
    <property type="match status" value="1"/>
</dbReference>
<keyword evidence="7" id="KW-1185">Reference proteome</keyword>
<evidence type="ECO:0008006" key="8">
    <source>
        <dbReference type="Google" id="ProtNLM"/>
    </source>
</evidence>
<protein>
    <recommendedName>
        <fullName evidence="8">2-hydroxyglutaryl-CoA dehydratase subunit D</fullName>
    </recommendedName>
</protein>
<gene>
    <name evidence="6" type="ORF">KKC1_29290</name>
</gene>
<dbReference type="EMBL" id="BDGJ01000168">
    <property type="protein sequence ID" value="GAW93802.1"/>
    <property type="molecule type" value="Genomic_DNA"/>
</dbReference>
<dbReference type="GO" id="GO:0046872">
    <property type="term" value="F:metal ion binding"/>
    <property type="evidence" value="ECO:0007669"/>
    <property type="project" value="UniProtKB-KW"/>
</dbReference>
<reference evidence="7" key="1">
    <citation type="journal article" date="2017" name="Appl. Environ. Microbiol.">
        <title>Genomic analysis of Calderihabitans maritimus KKC1, a thermophilic hydrogenogenic carboxydotrophic bacterium isolated from marine sediment.</title>
        <authorList>
            <person name="Omae K."/>
            <person name="Yoneda Y."/>
            <person name="Fukuyama Y."/>
            <person name="Yoshida T."/>
            <person name="Sako Y."/>
        </authorList>
    </citation>
    <scope>NUCLEOTIDE SEQUENCE [LARGE SCALE GENOMIC DNA]</scope>
    <source>
        <strain evidence="7">KKC1</strain>
    </source>
</reference>
<proteinExistence type="inferred from homology"/>
<name>A0A1Z5HW88_9FIRM</name>
<evidence type="ECO:0000256" key="3">
    <source>
        <dbReference type="ARBA" id="ARBA00022723"/>
    </source>
</evidence>
<evidence type="ECO:0000256" key="1">
    <source>
        <dbReference type="ARBA" id="ARBA00001966"/>
    </source>
</evidence>
<dbReference type="OrthoDB" id="9810278at2"/>
<organism evidence="6 7">
    <name type="scientific">Calderihabitans maritimus</name>
    <dbReference type="NCBI Taxonomy" id="1246530"/>
    <lineage>
        <taxon>Bacteria</taxon>
        <taxon>Bacillati</taxon>
        <taxon>Bacillota</taxon>
        <taxon>Clostridia</taxon>
        <taxon>Neomoorellales</taxon>
        <taxon>Calderihabitantaceae</taxon>
        <taxon>Calderihabitans</taxon>
    </lineage>
</organism>
<keyword evidence="3" id="KW-0479">Metal-binding</keyword>
<dbReference type="Proteomes" id="UP000197032">
    <property type="component" value="Unassembled WGS sequence"/>
</dbReference>
<keyword evidence="5" id="KW-0411">Iron-sulfur</keyword>
<evidence type="ECO:0000313" key="6">
    <source>
        <dbReference type="EMBL" id="GAW93802.1"/>
    </source>
</evidence>
<dbReference type="GO" id="GO:0051536">
    <property type="term" value="F:iron-sulfur cluster binding"/>
    <property type="evidence" value="ECO:0007669"/>
    <property type="project" value="UniProtKB-KW"/>
</dbReference>
<accession>A0A1Z5HW88</accession>
<dbReference type="InterPro" id="IPR010327">
    <property type="entry name" value="FldB/FldC_alpha/beta"/>
</dbReference>
<comment type="caution">
    <text evidence="6">The sequence shown here is derived from an EMBL/GenBank/DDBJ whole genome shotgun (WGS) entry which is preliminary data.</text>
</comment>
<evidence type="ECO:0000256" key="2">
    <source>
        <dbReference type="ARBA" id="ARBA00005806"/>
    </source>
</evidence>
<dbReference type="AlphaFoldDB" id="A0A1Z5HW88"/>
<dbReference type="GO" id="GO:0016836">
    <property type="term" value="F:hydro-lyase activity"/>
    <property type="evidence" value="ECO:0007669"/>
    <property type="project" value="UniProtKB-ARBA"/>
</dbReference>
<comment type="cofactor">
    <cofactor evidence="1">
        <name>[4Fe-4S] cluster</name>
        <dbReference type="ChEBI" id="CHEBI:49883"/>
    </cofactor>
</comment>
<dbReference type="PANTHER" id="PTHR30548">
    <property type="entry name" value="2-HYDROXYGLUTARYL-COA DEHYDRATASE, D-COMPONENT-RELATED"/>
    <property type="match status" value="1"/>
</dbReference>